<dbReference type="Pfam" id="PF00512">
    <property type="entry name" value="HisKA"/>
    <property type="match status" value="1"/>
</dbReference>
<evidence type="ECO:0000256" key="1">
    <source>
        <dbReference type="ARBA" id="ARBA00000085"/>
    </source>
</evidence>
<reference evidence="9 10" key="1">
    <citation type="journal article" date="2021" name="Int. J. Syst. Evol. Microbiol.">
        <title>Reticulibacter mediterranei gen. nov., sp. nov., within the new family Reticulibacteraceae fam. nov., and Ktedonospora formicarum gen. nov., sp. nov., Ktedonobacter robiniae sp. nov., Dictyobacter formicarum sp. nov. and Dictyobacter arantiisoli sp. nov., belonging to the class Ktedonobacteria.</title>
        <authorList>
            <person name="Yabe S."/>
            <person name="Zheng Y."/>
            <person name="Wang C.M."/>
            <person name="Sakai Y."/>
            <person name="Abe K."/>
            <person name="Yokota A."/>
            <person name="Donadio S."/>
            <person name="Cavaletti L."/>
            <person name="Monciardini P."/>
        </authorList>
    </citation>
    <scope>NUCLEOTIDE SEQUENCE [LARGE SCALE GENOMIC DNA]</scope>
    <source>
        <strain evidence="9 10">SOSP1-9</strain>
    </source>
</reference>
<dbReference type="PRINTS" id="PR00344">
    <property type="entry name" value="BCTRLSENSOR"/>
</dbReference>
<evidence type="ECO:0000256" key="4">
    <source>
        <dbReference type="ARBA" id="ARBA00022679"/>
    </source>
</evidence>
<dbReference type="InterPro" id="IPR005467">
    <property type="entry name" value="His_kinase_dom"/>
</dbReference>
<feature type="transmembrane region" description="Helical" evidence="7">
    <location>
        <begin position="22"/>
        <end position="47"/>
    </location>
</feature>
<keyword evidence="5" id="KW-0418">Kinase</keyword>
<comment type="caution">
    <text evidence="9">The sequence shown here is derived from an EMBL/GenBank/DDBJ whole genome shotgun (WGS) entry which is preliminary data.</text>
</comment>
<keyword evidence="7" id="KW-1133">Transmembrane helix</keyword>
<feature type="domain" description="Histidine kinase" evidence="8">
    <location>
        <begin position="158"/>
        <end position="386"/>
    </location>
</feature>
<keyword evidence="4" id="KW-0808">Transferase</keyword>
<dbReference type="Gene3D" id="3.30.565.10">
    <property type="entry name" value="Histidine kinase-like ATPase, C-terminal domain"/>
    <property type="match status" value="1"/>
</dbReference>
<feature type="transmembrane region" description="Helical" evidence="7">
    <location>
        <begin position="104"/>
        <end position="123"/>
    </location>
</feature>
<dbReference type="InterPro" id="IPR003594">
    <property type="entry name" value="HATPase_dom"/>
</dbReference>
<sequence length="409" mass="46388">MDELCRDEGEESVRYPNALARFLLSISISFQISLVILSALVSSFLLIYTPWVGHNPIIYVVPVMLSAWLFRRTGLYLCLLFLFLIFWLFHSMVIGSLLLSNNDIIATVVSVFILLTLGLLVSAQREASDYADDVQEQLQTYSVEQQKLNEIKDQFLQNVNHELRTPLTAIYGYLELLLEHDDQLNNEIRTTFLQHAMQSCDELQLLVNNVLDTMGIEKQRQTLYIEQIVVRDVLFEVLERFDPQSVRRHDIYVDIPDYVVVLANAQYLRQILRNLLSNAFKYAPAGTPITISAALYGMVVHPLHASPEICVRVKDAGPGIPPNEMSLLFGQFVRLRRDTSGSVRGSGLGLFLSKQFVEAMDGRIWVESEGIEGKGSTFCFTLPCVVHPKVEAQTPLSDFEQFRSPLPIN</sequence>
<evidence type="ECO:0000256" key="3">
    <source>
        <dbReference type="ARBA" id="ARBA00022553"/>
    </source>
</evidence>
<dbReference type="InterPro" id="IPR003661">
    <property type="entry name" value="HisK_dim/P_dom"/>
</dbReference>
<dbReference type="SUPFAM" id="SSF55874">
    <property type="entry name" value="ATPase domain of HSP90 chaperone/DNA topoisomerase II/histidine kinase"/>
    <property type="match status" value="1"/>
</dbReference>
<dbReference type="CDD" id="cd00082">
    <property type="entry name" value="HisKA"/>
    <property type="match status" value="1"/>
</dbReference>
<dbReference type="PANTHER" id="PTHR43047:SF72">
    <property type="entry name" value="OSMOSENSING HISTIDINE PROTEIN KINASE SLN1"/>
    <property type="match status" value="1"/>
</dbReference>
<dbReference type="EMBL" id="BNJJ01000023">
    <property type="protein sequence ID" value="GHO88293.1"/>
    <property type="molecule type" value="Genomic_DNA"/>
</dbReference>
<dbReference type="SMART" id="SM00388">
    <property type="entry name" value="HisKA"/>
    <property type="match status" value="1"/>
</dbReference>
<feature type="transmembrane region" description="Helical" evidence="7">
    <location>
        <begin position="77"/>
        <end position="98"/>
    </location>
</feature>
<protein>
    <recommendedName>
        <fullName evidence="2">histidine kinase</fullName>
        <ecNumber evidence="2">2.7.13.3</ecNumber>
    </recommendedName>
</protein>
<dbReference type="InterPro" id="IPR036890">
    <property type="entry name" value="HATPase_C_sf"/>
</dbReference>
<evidence type="ECO:0000256" key="7">
    <source>
        <dbReference type="SAM" id="Phobius"/>
    </source>
</evidence>
<dbReference type="InterPro" id="IPR036097">
    <property type="entry name" value="HisK_dim/P_sf"/>
</dbReference>
<dbReference type="PROSITE" id="PS50109">
    <property type="entry name" value="HIS_KIN"/>
    <property type="match status" value="1"/>
</dbReference>
<keyword evidence="6" id="KW-0902">Two-component regulatory system</keyword>
<feature type="transmembrane region" description="Helical" evidence="7">
    <location>
        <begin position="53"/>
        <end position="70"/>
    </location>
</feature>
<dbReference type="PANTHER" id="PTHR43047">
    <property type="entry name" value="TWO-COMPONENT HISTIDINE PROTEIN KINASE"/>
    <property type="match status" value="1"/>
</dbReference>
<evidence type="ECO:0000313" key="10">
    <source>
        <dbReference type="Proteomes" id="UP000635565"/>
    </source>
</evidence>
<evidence type="ECO:0000256" key="6">
    <source>
        <dbReference type="ARBA" id="ARBA00023012"/>
    </source>
</evidence>
<name>A0ABQ3VSC6_9CHLR</name>
<dbReference type="InterPro" id="IPR004358">
    <property type="entry name" value="Sig_transdc_His_kin-like_C"/>
</dbReference>
<proteinExistence type="predicted"/>
<accession>A0ABQ3VSC6</accession>
<dbReference type="SUPFAM" id="SSF47384">
    <property type="entry name" value="Homodimeric domain of signal transducing histidine kinase"/>
    <property type="match status" value="1"/>
</dbReference>
<dbReference type="SMART" id="SM00387">
    <property type="entry name" value="HATPase_c"/>
    <property type="match status" value="1"/>
</dbReference>
<dbReference type="EC" id="2.7.13.3" evidence="2"/>
<organism evidence="9 10">
    <name type="scientific">Dictyobacter formicarum</name>
    <dbReference type="NCBI Taxonomy" id="2778368"/>
    <lineage>
        <taxon>Bacteria</taxon>
        <taxon>Bacillati</taxon>
        <taxon>Chloroflexota</taxon>
        <taxon>Ktedonobacteria</taxon>
        <taxon>Ktedonobacterales</taxon>
        <taxon>Dictyobacteraceae</taxon>
        <taxon>Dictyobacter</taxon>
    </lineage>
</organism>
<dbReference type="Proteomes" id="UP000635565">
    <property type="component" value="Unassembled WGS sequence"/>
</dbReference>
<dbReference type="Gene3D" id="1.10.287.130">
    <property type="match status" value="1"/>
</dbReference>
<keyword evidence="3" id="KW-0597">Phosphoprotein</keyword>
<evidence type="ECO:0000256" key="5">
    <source>
        <dbReference type="ARBA" id="ARBA00022777"/>
    </source>
</evidence>
<evidence type="ECO:0000313" key="9">
    <source>
        <dbReference type="EMBL" id="GHO88293.1"/>
    </source>
</evidence>
<gene>
    <name evidence="9" type="ORF">KSZ_62990</name>
</gene>
<keyword evidence="7" id="KW-0472">Membrane</keyword>
<evidence type="ECO:0000256" key="2">
    <source>
        <dbReference type="ARBA" id="ARBA00012438"/>
    </source>
</evidence>
<keyword evidence="7" id="KW-0812">Transmembrane</keyword>
<dbReference type="Pfam" id="PF02518">
    <property type="entry name" value="HATPase_c"/>
    <property type="match status" value="1"/>
</dbReference>
<evidence type="ECO:0000259" key="8">
    <source>
        <dbReference type="PROSITE" id="PS50109"/>
    </source>
</evidence>
<keyword evidence="10" id="KW-1185">Reference proteome</keyword>
<comment type="catalytic activity">
    <reaction evidence="1">
        <text>ATP + protein L-histidine = ADP + protein N-phospho-L-histidine.</text>
        <dbReference type="EC" id="2.7.13.3"/>
    </reaction>
</comment>